<proteinExistence type="predicted"/>
<gene>
    <name evidence="1" type="ORF">SAMN05421541_106311</name>
</gene>
<dbReference type="SUPFAM" id="SSF55144">
    <property type="entry name" value="LigT-like"/>
    <property type="match status" value="1"/>
</dbReference>
<protein>
    <submittedName>
        <fullName evidence="1">2'-5' RNA ligase superfamily protein</fullName>
    </submittedName>
</protein>
<evidence type="ECO:0000313" key="1">
    <source>
        <dbReference type="EMBL" id="SFF13648.1"/>
    </source>
</evidence>
<dbReference type="Gene3D" id="3.90.1140.10">
    <property type="entry name" value="Cyclic phosphodiesterase"/>
    <property type="match status" value="1"/>
</dbReference>
<organism evidence="1 2">
    <name type="scientific">Actinoplanes philippinensis</name>
    <dbReference type="NCBI Taxonomy" id="35752"/>
    <lineage>
        <taxon>Bacteria</taxon>
        <taxon>Bacillati</taxon>
        <taxon>Actinomycetota</taxon>
        <taxon>Actinomycetes</taxon>
        <taxon>Micromonosporales</taxon>
        <taxon>Micromonosporaceae</taxon>
        <taxon>Actinoplanes</taxon>
    </lineage>
</organism>
<dbReference type="STRING" id="35752.SAMN05421541_106311"/>
<dbReference type="EMBL" id="FONV01000006">
    <property type="protein sequence ID" value="SFF13648.1"/>
    <property type="molecule type" value="Genomic_DNA"/>
</dbReference>
<dbReference type="PANTHER" id="PTHR36039:SF2">
    <property type="entry name" value="RNA LIGASE_CYCLIC NUCLEOTIDE PHOSPHODIESTERASE FAMILY PROTEIN"/>
    <property type="match status" value="1"/>
</dbReference>
<keyword evidence="2" id="KW-1185">Reference proteome</keyword>
<dbReference type="OrthoDB" id="3397424at2"/>
<dbReference type="AlphaFoldDB" id="A0A1I2G8W6"/>
<name>A0A1I2G8W6_9ACTN</name>
<evidence type="ECO:0000313" key="2">
    <source>
        <dbReference type="Proteomes" id="UP000199645"/>
    </source>
</evidence>
<dbReference type="RefSeq" id="WP_093615320.1">
    <property type="nucleotide sequence ID" value="NZ_BOMT01000023.1"/>
</dbReference>
<keyword evidence="1" id="KW-0436">Ligase</keyword>
<sequence>MPYAIELFLDERADRRVRQMWAALDAAGVVSLGGRPGADHHPHVTLSVYQHGDPDQVADVLRPVLATATGLPLPLAGLGFFLTDEAVAFLAVIPSGRLLALHRQVHEAVAPIAEGIWPYYRPDALLPHCTLATGVTDRATVVDVVAGFPIPIPALASAAHLVEVPGGHRRIALTPITRIGPR</sequence>
<dbReference type="Pfam" id="PF13563">
    <property type="entry name" value="2_5_RNA_ligase2"/>
    <property type="match status" value="1"/>
</dbReference>
<dbReference type="Proteomes" id="UP000199645">
    <property type="component" value="Unassembled WGS sequence"/>
</dbReference>
<reference evidence="1 2" key="1">
    <citation type="submission" date="2016-10" db="EMBL/GenBank/DDBJ databases">
        <authorList>
            <person name="de Groot N.N."/>
        </authorList>
    </citation>
    <scope>NUCLEOTIDE SEQUENCE [LARGE SCALE GENOMIC DNA]</scope>
    <source>
        <strain evidence="1 2">DSM 43019</strain>
    </source>
</reference>
<accession>A0A1I2G8W6</accession>
<dbReference type="PANTHER" id="PTHR36039">
    <property type="match status" value="1"/>
</dbReference>
<dbReference type="InterPro" id="IPR009097">
    <property type="entry name" value="Cyclic_Pdiesterase"/>
</dbReference>
<dbReference type="GO" id="GO:0016874">
    <property type="term" value="F:ligase activity"/>
    <property type="evidence" value="ECO:0007669"/>
    <property type="project" value="UniProtKB-KW"/>
</dbReference>